<feature type="region of interest" description="Disordered" evidence="1">
    <location>
        <begin position="1"/>
        <end position="43"/>
    </location>
</feature>
<organism evidence="2 3">
    <name type="scientific">Solanum commersonii</name>
    <name type="common">Commerson's wild potato</name>
    <name type="synonym">Commerson's nightshade</name>
    <dbReference type="NCBI Taxonomy" id="4109"/>
    <lineage>
        <taxon>Eukaryota</taxon>
        <taxon>Viridiplantae</taxon>
        <taxon>Streptophyta</taxon>
        <taxon>Embryophyta</taxon>
        <taxon>Tracheophyta</taxon>
        <taxon>Spermatophyta</taxon>
        <taxon>Magnoliopsida</taxon>
        <taxon>eudicotyledons</taxon>
        <taxon>Gunneridae</taxon>
        <taxon>Pentapetalae</taxon>
        <taxon>asterids</taxon>
        <taxon>lamiids</taxon>
        <taxon>Solanales</taxon>
        <taxon>Solanaceae</taxon>
        <taxon>Solanoideae</taxon>
        <taxon>Solaneae</taxon>
        <taxon>Solanum</taxon>
    </lineage>
</organism>
<comment type="caution">
    <text evidence="2">The sequence shown here is derived from an EMBL/GenBank/DDBJ whole genome shotgun (WGS) entry which is preliminary data.</text>
</comment>
<reference evidence="2 3" key="1">
    <citation type="submission" date="2020-09" db="EMBL/GenBank/DDBJ databases">
        <title>De no assembly of potato wild relative species, Solanum commersonii.</title>
        <authorList>
            <person name="Cho K."/>
        </authorList>
    </citation>
    <scope>NUCLEOTIDE SEQUENCE [LARGE SCALE GENOMIC DNA]</scope>
    <source>
        <strain evidence="2">LZ3.2</strain>
        <tissue evidence="2">Leaf</tissue>
    </source>
</reference>
<protein>
    <submittedName>
        <fullName evidence="2">Uncharacterized protein</fullName>
    </submittedName>
</protein>
<gene>
    <name evidence="2" type="ORF">H5410_003059</name>
</gene>
<dbReference type="AlphaFoldDB" id="A0A9J6B3N8"/>
<accession>A0A9J6B3N8</accession>
<dbReference type="Proteomes" id="UP000824120">
    <property type="component" value="Chromosome 1"/>
</dbReference>
<proteinExistence type="predicted"/>
<name>A0A9J6B3N8_SOLCO</name>
<feature type="compositionally biased region" description="Polar residues" evidence="1">
    <location>
        <begin position="17"/>
        <end position="26"/>
    </location>
</feature>
<evidence type="ECO:0000313" key="2">
    <source>
        <dbReference type="EMBL" id="KAG5631342.1"/>
    </source>
</evidence>
<keyword evidence="3" id="KW-1185">Reference proteome</keyword>
<dbReference type="EMBL" id="JACXVP010000001">
    <property type="protein sequence ID" value="KAG5631342.1"/>
    <property type="molecule type" value="Genomic_DNA"/>
</dbReference>
<sequence>MATGTTGMAREPPVGTFKSNQAQQRCLEQRKKTQLESQSNQSYNSMNLRNIEAMNIAISKR</sequence>
<evidence type="ECO:0000313" key="3">
    <source>
        <dbReference type="Proteomes" id="UP000824120"/>
    </source>
</evidence>
<evidence type="ECO:0000256" key="1">
    <source>
        <dbReference type="SAM" id="MobiDB-lite"/>
    </source>
</evidence>